<dbReference type="EMBL" id="JAJHNU010000003">
    <property type="protein sequence ID" value="MDN4121926.1"/>
    <property type="molecule type" value="Genomic_DNA"/>
</dbReference>
<evidence type="ECO:0000256" key="4">
    <source>
        <dbReference type="ARBA" id="ARBA00023163"/>
    </source>
</evidence>
<dbReference type="InterPro" id="IPR013325">
    <property type="entry name" value="RNA_pol_sigma_r2"/>
</dbReference>
<dbReference type="NCBIfam" id="TIGR02937">
    <property type="entry name" value="sigma70-ECF"/>
    <property type="match status" value="1"/>
</dbReference>
<comment type="similarity">
    <text evidence="1">Belongs to the sigma-70 factor family. ECF subfamily.</text>
</comment>
<feature type="domain" description="RNA polymerase sigma-70 region 2" evidence="5">
    <location>
        <begin position="14"/>
        <end position="75"/>
    </location>
</feature>
<accession>A0ABT8EKW0</accession>
<evidence type="ECO:0000259" key="6">
    <source>
        <dbReference type="Pfam" id="PF08281"/>
    </source>
</evidence>
<dbReference type="Proteomes" id="UP001168613">
    <property type="component" value="Unassembled WGS sequence"/>
</dbReference>
<reference evidence="7" key="1">
    <citation type="submission" date="2021-11" db="EMBL/GenBank/DDBJ databases">
        <title>Draft genome sequence of Alcaligenes endophyticus type strain CCUG 75668T.</title>
        <authorList>
            <person name="Salva-Serra F."/>
            <person name="Duran R.E."/>
            <person name="Seeger M."/>
            <person name="Moore E.R.B."/>
            <person name="Jaen-Luchoro D."/>
        </authorList>
    </citation>
    <scope>NUCLEOTIDE SEQUENCE</scope>
    <source>
        <strain evidence="7">CCUG 75668</strain>
    </source>
</reference>
<evidence type="ECO:0000259" key="5">
    <source>
        <dbReference type="Pfam" id="PF04542"/>
    </source>
</evidence>
<feature type="domain" description="RNA polymerase sigma factor 70 region 4 type 2" evidence="6">
    <location>
        <begin position="107"/>
        <end position="154"/>
    </location>
</feature>
<dbReference type="Pfam" id="PF04542">
    <property type="entry name" value="Sigma70_r2"/>
    <property type="match status" value="1"/>
</dbReference>
<dbReference type="InterPro" id="IPR013249">
    <property type="entry name" value="RNA_pol_sigma70_r4_t2"/>
</dbReference>
<organism evidence="7 8">
    <name type="scientific">Alcaligenes endophyticus</name>
    <dbReference type="NCBI Taxonomy" id="1929088"/>
    <lineage>
        <taxon>Bacteria</taxon>
        <taxon>Pseudomonadati</taxon>
        <taxon>Pseudomonadota</taxon>
        <taxon>Betaproteobacteria</taxon>
        <taxon>Burkholderiales</taxon>
        <taxon>Alcaligenaceae</taxon>
        <taxon>Alcaligenes</taxon>
    </lineage>
</organism>
<dbReference type="InterPro" id="IPR013324">
    <property type="entry name" value="RNA_pol_sigma_r3/r4-like"/>
</dbReference>
<dbReference type="PANTHER" id="PTHR43133">
    <property type="entry name" value="RNA POLYMERASE ECF-TYPE SIGMA FACTO"/>
    <property type="match status" value="1"/>
</dbReference>
<dbReference type="SUPFAM" id="SSF88659">
    <property type="entry name" value="Sigma3 and sigma4 domains of RNA polymerase sigma factors"/>
    <property type="match status" value="1"/>
</dbReference>
<dbReference type="PANTHER" id="PTHR43133:SF63">
    <property type="entry name" value="RNA POLYMERASE SIGMA FACTOR FECI-RELATED"/>
    <property type="match status" value="1"/>
</dbReference>
<dbReference type="RefSeq" id="WP_266123067.1">
    <property type="nucleotide sequence ID" value="NZ_JAJHNU010000003.1"/>
</dbReference>
<evidence type="ECO:0000256" key="1">
    <source>
        <dbReference type="ARBA" id="ARBA00010641"/>
    </source>
</evidence>
<evidence type="ECO:0000313" key="8">
    <source>
        <dbReference type="Proteomes" id="UP001168613"/>
    </source>
</evidence>
<evidence type="ECO:0000313" key="7">
    <source>
        <dbReference type="EMBL" id="MDN4121926.1"/>
    </source>
</evidence>
<dbReference type="InterPro" id="IPR014284">
    <property type="entry name" value="RNA_pol_sigma-70_dom"/>
</dbReference>
<proteinExistence type="inferred from homology"/>
<keyword evidence="4" id="KW-0804">Transcription</keyword>
<evidence type="ECO:0000256" key="3">
    <source>
        <dbReference type="ARBA" id="ARBA00023082"/>
    </source>
</evidence>
<keyword evidence="8" id="KW-1185">Reference proteome</keyword>
<name>A0ABT8EKW0_9BURK</name>
<dbReference type="Pfam" id="PF08281">
    <property type="entry name" value="Sigma70_r4_2"/>
    <property type="match status" value="1"/>
</dbReference>
<dbReference type="InterPro" id="IPR007627">
    <property type="entry name" value="RNA_pol_sigma70_r2"/>
</dbReference>
<comment type="caution">
    <text evidence="7">The sequence shown here is derived from an EMBL/GenBank/DDBJ whole genome shotgun (WGS) entry which is preliminary data.</text>
</comment>
<gene>
    <name evidence="7" type="ORF">LMS43_11570</name>
</gene>
<dbReference type="InterPro" id="IPR039425">
    <property type="entry name" value="RNA_pol_sigma-70-like"/>
</dbReference>
<sequence>MNQRARNSLMEYLHSHYGQLKRKLTGMLGNSDLASDALQDTWLRLHSRNDQADNPQAYLLRTAVNIAIDMQRRQAKLLSWEDVQALQNISCPSPDAEEKLSQRRQIDYILERLERLPARQQQIFLLAHWESMPHKEIANQLGISVRTVAYELKRIQDILQAALQRDNNQP</sequence>
<keyword evidence="3" id="KW-0731">Sigma factor</keyword>
<dbReference type="Gene3D" id="1.10.10.10">
    <property type="entry name" value="Winged helix-like DNA-binding domain superfamily/Winged helix DNA-binding domain"/>
    <property type="match status" value="1"/>
</dbReference>
<dbReference type="InterPro" id="IPR036388">
    <property type="entry name" value="WH-like_DNA-bd_sf"/>
</dbReference>
<dbReference type="SUPFAM" id="SSF88946">
    <property type="entry name" value="Sigma2 domain of RNA polymerase sigma factors"/>
    <property type="match status" value="1"/>
</dbReference>
<evidence type="ECO:0000256" key="2">
    <source>
        <dbReference type="ARBA" id="ARBA00023015"/>
    </source>
</evidence>
<keyword evidence="2" id="KW-0805">Transcription regulation</keyword>
<protein>
    <submittedName>
        <fullName evidence="7">Sigma-70 family RNA polymerase sigma factor</fullName>
    </submittedName>
</protein>
<dbReference type="Gene3D" id="1.10.1740.10">
    <property type="match status" value="1"/>
</dbReference>